<reference evidence="2" key="1">
    <citation type="submission" date="2017-02" db="EMBL/GenBank/DDBJ databases">
        <authorList>
            <person name="Varghese N."/>
            <person name="Submissions S."/>
        </authorList>
    </citation>
    <scope>NUCLEOTIDE SEQUENCE [LARGE SCALE GENOMIC DNA]</scope>
    <source>
        <strain evidence="2">DSM 16521</strain>
    </source>
</reference>
<evidence type="ECO:0000313" key="1">
    <source>
        <dbReference type="EMBL" id="SKA18859.1"/>
    </source>
</evidence>
<dbReference type="AlphaFoldDB" id="A0A1T4RSA1"/>
<dbReference type="EMBL" id="FUXM01000034">
    <property type="protein sequence ID" value="SKA18859.1"/>
    <property type="molecule type" value="Genomic_DNA"/>
</dbReference>
<evidence type="ECO:0000313" key="2">
    <source>
        <dbReference type="Proteomes" id="UP000189933"/>
    </source>
</evidence>
<keyword evidence="2" id="KW-1185">Reference proteome</keyword>
<sequence length="42" mass="5190">PYIPPDTHYFKYGHNLVKRLTYEDSDRDILKMLEEIFLRKYA</sequence>
<organism evidence="1 2">
    <name type="scientific">Carboxydocella sporoproducens DSM 16521</name>
    <dbReference type="NCBI Taxonomy" id="1121270"/>
    <lineage>
        <taxon>Bacteria</taxon>
        <taxon>Bacillati</taxon>
        <taxon>Bacillota</taxon>
        <taxon>Clostridia</taxon>
        <taxon>Eubacteriales</taxon>
        <taxon>Clostridiales Family XVI. Incertae Sedis</taxon>
        <taxon>Carboxydocella</taxon>
    </lineage>
</organism>
<gene>
    <name evidence="1" type="ORF">SAMN02745885_02243</name>
</gene>
<name>A0A1T4RSA1_9FIRM</name>
<dbReference type="Proteomes" id="UP000189933">
    <property type="component" value="Unassembled WGS sequence"/>
</dbReference>
<feature type="non-terminal residue" evidence="1">
    <location>
        <position position="1"/>
    </location>
</feature>
<protein>
    <submittedName>
        <fullName evidence="1">Uncharacterized protein</fullName>
    </submittedName>
</protein>
<proteinExistence type="predicted"/>
<accession>A0A1T4RSA1</accession>